<keyword evidence="1" id="KW-1133">Transmembrane helix</keyword>
<dbReference type="EMBL" id="JYDR01000005">
    <property type="protein sequence ID" value="KRY78109.1"/>
    <property type="molecule type" value="Genomic_DNA"/>
</dbReference>
<comment type="caution">
    <text evidence="2">The sequence shown here is derived from an EMBL/GenBank/DDBJ whole genome shotgun (WGS) entry which is preliminary data.</text>
</comment>
<dbReference type="AlphaFoldDB" id="A0A0V1EWD2"/>
<proteinExistence type="predicted"/>
<keyword evidence="1" id="KW-0812">Transmembrane</keyword>
<protein>
    <submittedName>
        <fullName evidence="2">Uncharacterized protein</fullName>
    </submittedName>
</protein>
<name>A0A0V1EWD2_TRIPS</name>
<sequence length="520" mass="58333">MSLLLQTYAMRNLEIKSHQNRNTFIQKMIFIHCILVIFFFTVAEAWLLGESTHYGSGDSTMLPKAQEALFASDLRQKSGVFHKLVTLEESSTMGISTTMEVVLQDTDCQVSSKQFSSYSDVLAKCEGHGQQKICTIQYKYRNPSTATVTCIEEVEELIVPTIVPRRGQMLGETTKYTDSDSLVKEKVKQAIFESDRKKTRGTYLVLDKIEEGSTMGISSSFQVLVKETACPIRVKAFDSYEELYEKCSGFGDSKRCTVEYKYFDPTKSTNTFIQKMTFMHCILVVFLFAVGKAELLGGTTRWGRDDPIVLPKAQEALFASDLRQKSGVFHKLVTLEESSTMGISTTMKVFLQDTDCLVSSAVLFSYSDVLEKCEGQGQLKECTIEYKYLTPSTATLSCEEEVEEVIEQIIVPQAAPMLGGTTKYTDSDSLVKEKVKQAIFESDRKKTRGTYLVLDKIVEGSTMGISSSFEVLVKETACPIRVKAFDSYEQVYAKCPGFGDSKKCTVEYRYLDPTKSTVEC</sequence>
<organism evidence="2 3">
    <name type="scientific">Trichinella pseudospiralis</name>
    <name type="common">Parasitic roundworm</name>
    <dbReference type="NCBI Taxonomy" id="6337"/>
    <lineage>
        <taxon>Eukaryota</taxon>
        <taxon>Metazoa</taxon>
        <taxon>Ecdysozoa</taxon>
        <taxon>Nematoda</taxon>
        <taxon>Enoplea</taxon>
        <taxon>Dorylaimia</taxon>
        <taxon>Trichinellida</taxon>
        <taxon>Trichinellidae</taxon>
        <taxon>Trichinella</taxon>
    </lineage>
</organism>
<reference evidence="2 3" key="1">
    <citation type="submission" date="2015-01" db="EMBL/GenBank/DDBJ databases">
        <title>Evolution of Trichinella species and genotypes.</title>
        <authorList>
            <person name="Korhonen P.K."/>
            <person name="Edoardo P."/>
            <person name="Giuseppe L.R."/>
            <person name="Gasser R.B."/>
        </authorList>
    </citation>
    <scope>NUCLEOTIDE SEQUENCE [LARGE SCALE GENOMIC DNA]</scope>
    <source>
        <strain evidence="2">ISS13</strain>
    </source>
</reference>
<dbReference type="Proteomes" id="UP000054632">
    <property type="component" value="Unassembled WGS sequence"/>
</dbReference>
<feature type="transmembrane region" description="Helical" evidence="1">
    <location>
        <begin position="29"/>
        <end position="49"/>
    </location>
</feature>
<evidence type="ECO:0000313" key="2">
    <source>
        <dbReference type="EMBL" id="KRY78109.1"/>
    </source>
</evidence>
<evidence type="ECO:0000256" key="1">
    <source>
        <dbReference type="SAM" id="Phobius"/>
    </source>
</evidence>
<accession>A0A0V1EWD2</accession>
<keyword evidence="1" id="KW-0472">Membrane</keyword>
<evidence type="ECO:0000313" key="3">
    <source>
        <dbReference type="Proteomes" id="UP000054632"/>
    </source>
</evidence>
<gene>
    <name evidence="2" type="ORF">T4A_9578</name>
</gene>